<dbReference type="PRINTS" id="PR00081">
    <property type="entry name" value="GDHRDH"/>
</dbReference>
<dbReference type="Proteomes" id="UP000799537">
    <property type="component" value="Unassembled WGS sequence"/>
</dbReference>
<accession>A0A6A6BX97</accession>
<evidence type="ECO:0000313" key="4">
    <source>
        <dbReference type="EMBL" id="KAF2159454.1"/>
    </source>
</evidence>
<sequence>MALTKIPTAIATGAASGIGLALTKRLHQAGYKVYMADISPQGSTVASSVAALSRQAATRTLIHPYRLFADSGRIDVHAANAGISDSDDMYSTVSTSEPSKPNLKTLDVDFNGVLYGLRLFVHYARKQKAESAPENETPQKKFIVTSPQMGIYRFTTNPIYSAAKYALVGLVRSLGPTFLISDNIAVNAILPAFIDTGLGPPGLIEKVRASGNSTSMETMMRAYQYLLEEDTHRGKIVEASGENLYWREHPSFQDGIAKWLVEHPEGVWKEAYEQKKASMAAA</sequence>
<dbReference type="RefSeq" id="XP_033660343.1">
    <property type="nucleotide sequence ID" value="XM_033814580.1"/>
</dbReference>
<dbReference type="Gene3D" id="3.40.50.720">
    <property type="entry name" value="NAD(P)-binding Rossmann-like Domain"/>
    <property type="match status" value="1"/>
</dbReference>
<dbReference type="GeneID" id="54567852"/>
<keyword evidence="2" id="KW-0521">NADP</keyword>
<evidence type="ECO:0000256" key="3">
    <source>
        <dbReference type="ARBA" id="ARBA00023002"/>
    </source>
</evidence>
<dbReference type="GO" id="GO:0016616">
    <property type="term" value="F:oxidoreductase activity, acting on the CH-OH group of donors, NAD or NADP as acceptor"/>
    <property type="evidence" value="ECO:0007669"/>
    <property type="project" value="TreeGrafter"/>
</dbReference>
<keyword evidence="5" id="KW-1185">Reference proteome</keyword>
<reference evidence="4" key="1">
    <citation type="journal article" date="2020" name="Stud. Mycol.">
        <title>101 Dothideomycetes genomes: a test case for predicting lifestyles and emergence of pathogens.</title>
        <authorList>
            <person name="Haridas S."/>
            <person name="Albert R."/>
            <person name="Binder M."/>
            <person name="Bloem J."/>
            <person name="Labutti K."/>
            <person name="Salamov A."/>
            <person name="Andreopoulos B."/>
            <person name="Baker S."/>
            <person name="Barry K."/>
            <person name="Bills G."/>
            <person name="Bluhm B."/>
            <person name="Cannon C."/>
            <person name="Castanera R."/>
            <person name="Culley D."/>
            <person name="Daum C."/>
            <person name="Ezra D."/>
            <person name="Gonzalez J."/>
            <person name="Henrissat B."/>
            <person name="Kuo A."/>
            <person name="Liang C."/>
            <person name="Lipzen A."/>
            <person name="Lutzoni F."/>
            <person name="Magnuson J."/>
            <person name="Mondo S."/>
            <person name="Nolan M."/>
            <person name="Ohm R."/>
            <person name="Pangilinan J."/>
            <person name="Park H.-J."/>
            <person name="Ramirez L."/>
            <person name="Alfaro M."/>
            <person name="Sun H."/>
            <person name="Tritt A."/>
            <person name="Yoshinaga Y."/>
            <person name="Zwiers L.-H."/>
            <person name="Turgeon B."/>
            <person name="Goodwin S."/>
            <person name="Spatafora J."/>
            <person name="Crous P."/>
            <person name="Grigoriev I."/>
        </authorList>
    </citation>
    <scope>NUCLEOTIDE SEQUENCE</scope>
    <source>
        <strain evidence="4">ATCC 36951</strain>
    </source>
</reference>
<dbReference type="GO" id="GO:0005737">
    <property type="term" value="C:cytoplasm"/>
    <property type="evidence" value="ECO:0007669"/>
    <property type="project" value="TreeGrafter"/>
</dbReference>
<name>A0A6A6BX97_ZASCE</name>
<dbReference type="InterPro" id="IPR020904">
    <property type="entry name" value="Sc_DH/Rdtase_CS"/>
</dbReference>
<dbReference type="AlphaFoldDB" id="A0A6A6BX97"/>
<evidence type="ECO:0000313" key="5">
    <source>
        <dbReference type="Proteomes" id="UP000799537"/>
    </source>
</evidence>
<dbReference type="Pfam" id="PF00106">
    <property type="entry name" value="adh_short"/>
    <property type="match status" value="1"/>
</dbReference>
<keyword evidence="3" id="KW-0560">Oxidoreductase</keyword>
<dbReference type="EMBL" id="ML993637">
    <property type="protein sequence ID" value="KAF2159454.1"/>
    <property type="molecule type" value="Genomic_DNA"/>
</dbReference>
<evidence type="ECO:0000256" key="2">
    <source>
        <dbReference type="ARBA" id="ARBA00022857"/>
    </source>
</evidence>
<dbReference type="PANTHER" id="PTHR44229:SF4">
    <property type="entry name" value="15-HYDROXYPROSTAGLANDIN DEHYDROGENASE [NAD(+)]"/>
    <property type="match status" value="1"/>
</dbReference>
<dbReference type="InterPro" id="IPR002347">
    <property type="entry name" value="SDR_fam"/>
</dbReference>
<evidence type="ECO:0008006" key="6">
    <source>
        <dbReference type="Google" id="ProtNLM"/>
    </source>
</evidence>
<dbReference type="InterPro" id="IPR036291">
    <property type="entry name" value="NAD(P)-bd_dom_sf"/>
</dbReference>
<organism evidence="4 5">
    <name type="scientific">Zasmidium cellare ATCC 36951</name>
    <dbReference type="NCBI Taxonomy" id="1080233"/>
    <lineage>
        <taxon>Eukaryota</taxon>
        <taxon>Fungi</taxon>
        <taxon>Dikarya</taxon>
        <taxon>Ascomycota</taxon>
        <taxon>Pezizomycotina</taxon>
        <taxon>Dothideomycetes</taxon>
        <taxon>Dothideomycetidae</taxon>
        <taxon>Mycosphaerellales</taxon>
        <taxon>Mycosphaerellaceae</taxon>
        <taxon>Zasmidium</taxon>
    </lineage>
</organism>
<dbReference type="SUPFAM" id="SSF51735">
    <property type="entry name" value="NAD(P)-binding Rossmann-fold domains"/>
    <property type="match status" value="1"/>
</dbReference>
<gene>
    <name evidence="4" type="ORF">M409DRAFT_60801</name>
</gene>
<dbReference type="OrthoDB" id="5371740at2759"/>
<evidence type="ECO:0000256" key="1">
    <source>
        <dbReference type="ARBA" id="ARBA00006484"/>
    </source>
</evidence>
<dbReference type="PANTHER" id="PTHR44229">
    <property type="entry name" value="15-HYDROXYPROSTAGLANDIN DEHYDROGENASE [NAD(+)]"/>
    <property type="match status" value="1"/>
</dbReference>
<dbReference type="PROSITE" id="PS00061">
    <property type="entry name" value="ADH_SHORT"/>
    <property type="match status" value="1"/>
</dbReference>
<protein>
    <recommendedName>
        <fullName evidence="6">NAD-dependent epimerase/dehydratase domain-containing protein</fullName>
    </recommendedName>
</protein>
<comment type="similarity">
    <text evidence="1">Belongs to the short-chain dehydrogenases/reductases (SDR) family.</text>
</comment>
<proteinExistence type="inferred from homology"/>